<organism evidence="4 5">
    <name type="scientific">Phascolomyces articulosus</name>
    <dbReference type="NCBI Taxonomy" id="60185"/>
    <lineage>
        <taxon>Eukaryota</taxon>
        <taxon>Fungi</taxon>
        <taxon>Fungi incertae sedis</taxon>
        <taxon>Mucoromycota</taxon>
        <taxon>Mucoromycotina</taxon>
        <taxon>Mucoromycetes</taxon>
        <taxon>Mucorales</taxon>
        <taxon>Lichtheimiaceae</taxon>
        <taxon>Phascolomyces</taxon>
    </lineage>
</organism>
<evidence type="ECO:0000256" key="1">
    <source>
        <dbReference type="PROSITE-ProRule" id="PRU00042"/>
    </source>
</evidence>
<reference evidence="4" key="1">
    <citation type="journal article" date="2022" name="IScience">
        <title>Evolution of zygomycete secretomes and the origins of terrestrial fungal ecologies.</title>
        <authorList>
            <person name="Chang Y."/>
            <person name="Wang Y."/>
            <person name="Mondo S."/>
            <person name="Ahrendt S."/>
            <person name="Andreopoulos W."/>
            <person name="Barry K."/>
            <person name="Beard J."/>
            <person name="Benny G.L."/>
            <person name="Blankenship S."/>
            <person name="Bonito G."/>
            <person name="Cuomo C."/>
            <person name="Desiro A."/>
            <person name="Gervers K.A."/>
            <person name="Hundley H."/>
            <person name="Kuo A."/>
            <person name="LaButti K."/>
            <person name="Lang B.F."/>
            <person name="Lipzen A."/>
            <person name="O'Donnell K."/>
            <person name="Pangilinan J."/>
            <person name="Reynolds N."/>
            <person name="Sandor L."/>
            <person name="Smith M.E."/>
            <person name="Tsang A."/>
            <person name="Grigoriev I.V."/>
            <person name="Stajich J.E."/>
            <person name="Spatafora J.W."/>
        </authorList>
    </citation>
    <scope>NUCLEOTIDE SEQUENCE</scope>
    <source>
        <strain evidence="4">RSA 2281</strain>
    </source>
</reference>
<name>A0AAD5PM90_9FUNG</name>
<dbReference type="Gene3D" id="3.30.160.60">
    <property type="entry name" value="Classic Zinc Finger"/>
    <property type="match status" value="1"/>
</dbReference>
<dbReference type="PROSITE" id="PS50157">
    <property type="entry name" value="ZINC_FINGER_C2H2_2"/>
    <property type="match status" value="2"/>
</dbReference>
<proteinExistence type="predicted"/>
<feature type="compositionally biased region" description="Low complexity" evidence="2">
    <location>
        <begin position="239"/>
        <end position="305"/>
    </location>
</feature>
<evidence type="ECO:0000256" key="2">
    <source>
        <dbReference type="SAM" id="MobiDB-lite"/>
    </source>
</evidence>
<gene>
    <name evidence="4" type="ORF">BDA99DRAFT_492154</name>
</gene>
<feature type="compositionally biased region" description="Low complexity" evidence="2">
    <location>
        <begin position="453"/>
        <end position="465"/>
    </location>
</feature>
<dbReference type="InterPro" id="IPR013087">
    <property type="entry name" value="Znf_C2H2_type"/>
</dbReference>
<reference evidence="4" key="2">
    <citation type="submission" date="2023-02" db="EMBL/GenBank/DDBJ databases">
        <authorList>
            <consortium name="DOE Joint Genome Institute"/>
            <person name="Mondo S.J."/>
            <person name="Chang Y."/>
            <person name="Wang Y."/>
            <person name="Ahrendt S."/>
            <person name="Andreopoulos W."/>
            <person name="Barry K."/>
            <person name="Beard J."/>
            <person name="Benny G.L."/>
            <person name="Blankenship S."/>
            <person name="Bonito G."/>
            <person name="Cuomo C."/>
            <person name="Desiro A."/>
            <person name="Gervers K.A."/>
            <person name="Hundley H."/>
            <person name="Kuo A."/>
            <person name="LaButti K."/>
            <person name="Lang B.F."/>
            <person name="Lipzen A."/>
            <person name="O'Donnell K."/>
            <person name="Pangilinan J."/>
            <person name="Reynolds N."/>
            <person name="Sandor L."/>
            <person name="Smith M.W."/>
            <person name="Tsang A."/>
            <person name="Grigoriev I.V."/>
            <person name="Stajich J.E."/>
            <person name="Spatafora J.W."/>
        </authorList>
    </citation>
    <scope>NUCLEOTIDE SEQUENCE</scope>
    <source>
        <strain evidence="4">RSA 2281</strain>
    </source>
</reference>
<feature type="domain" description="C2H2-type" evidence="3">
    <location>
        <begin position="349"/>
        <end position="377"/>
    </location>
</feature>
<keyword evidence="1" id="KW-0479">Metal-binding</keyword>
<dbReference type="AlphaFoldDB" id="A0AAD5PM90"/>
<dbReference type="PROSITE" id="PS00028">
    <property type="entry name" value="ZINC_FINGER_C2H2_1"/>
    <property type="match status" value="2"/>
</dbReference>
<dbReference type="EMBL" id="JAIXMP010000001">
    <property type="protein sequence ID" value="KAI9278444.1"/>
    <property type="molecule type" value="Genomic_DNA"/>
</dbReference>
<keyword evidence="1" id="KW-0863">Zinc-finger</keyword>
<comment type="caution">
    <text evidence="4">The sequence shown here is derived from an EMBL/GenBank/DDBJ whole genome shotgun (WGS) entry which is preliminary data.</text>
</comment>
<keyword evidence="1" id="KW-0862">Zinc</keyword>
<feature type="region of interest" description="Disordered" evidence="2">
    <location>
        <begin position="179"/>
        <end position="305"/>
    </location>
</feature>
<accession>A0AAD5PM90</accession>
<sequence length="482" mass="54612">MNTMTKNNEATVPIITTTTTTTTTTKKMNPDDQQVQDTRTTTTTMTEYNNPLTIDNPYLNVLSLIDITYPPLICSTCDRVATSDIENRYHHHTCHHNNRRRRYPCLHPHCELSFNSRTALRFHLSRSHLIKQASSKHIRPEPPFMHYRLMPPLGTFTPTAAKPSAVFQHHSHQCILHPHHQHQQEQPLSHDHHHPNNTIITTTNHHHHHQYHHRTNNNNNNHNATPKTKTKPKSTMARIIPVTIPDTSTTSTTTSPTIQQPQQQKQQPTLKIPSPTTPTTTTTATKTTITTSQRPSTSSSASSSSLSFKIHTSKSYALTSSTMASPTSSSVTRLTPAAEALINSVYHPLYCPCCQARFPRKTNVVKHVSEMHQGQEPYTCVYNHCTANRKHYATRDGLVYHTLRYHEDSHAVDLDENNHPCVKPTSPTTPHHQKQQQQQENGVAPMEVEKEQSPSQTTASTSSYSKNVTTSSRPDVRWIYPR</sequence>
<evidence type="ECO:0000313" key="4">
    <source>
        <dbReference type="EMBL" id="KAI9278444.1"/>
    </source>
</evidence>
<dbReference type="SMART" id="SM00355">
    <property type="entry name" value="ZnF_C2H2"/>
    <property type="match status" value="4"/>
</dbReference>
<feature type="compositionally biased region" description="Low complexity" evidence="2">
    <location>
        <begin position="216"/>
        <end position="225"/>
    </location>
</feature>
<dbReference type="Proteomes" id="UP001209540">
    <property type="component" value="Unassembled WGS sequence"/>
</dbReference>
<evidence type="ECO:0000313" key="5">
    <source>
        <dbReference type="Proteomes" id="UP001209540"/>
    </source>
</evidence>
<feature type="region of interest" description="Disordered" evidence="2">
    <location>
        <begin position="414"/>
        <end position="482"/>
    </location>
</feature>
<dbReference type="GO" id="GO:0008270">
    <property type="term" value="F:zinc ion binding"/>
    <property type="evidence" value="ECO:0007669"/>
    <property type="project" value="UniProtKB-KW"/>
</dbReference>
<feature type="compositionally biased region" description="Basic residues" evidence="2">
    <location>
        <begin position="204"/>
        <end position="215"/>
    </location>
</feature>
<keyword evidence="5" id="KW-1185">Reference proteome</keyword>
<feature type="domain" description="C2H2-type" evidence="3">
    <location>
        <begin position="103"/>
        <end position="133"/>
    </location>
</feature>
<evidence type="ECO:0000259" key="3">
    <source>
        <dbReference type="PROSITE" id="PS50157"/>
    </source>
</evidence>
<protein>
    <recommendedName>
        <fullName evidence="3">C2H2-type domain-containing protein</fullName>
    </recommendedName>
</protein>
<feature type="compositionally biased region" description="Low complexity" evidence="2">
    <location>
        <begin position="423"/>
        <end position="439"/>
    </location>
</feature>